<dbReference type="InterPro" id="IPR026590">
    <property type="entry name" value="Ssirtuin_cat_dom"/>
</dbReference>
<dbReference type="PROSITE" id="PS50305">
    <property type="entry name" value="SIRTUIN"/>
    <property type="match status" value="1"/>
</dbReference>
<keyword evidence="7" id="KW-1185">Reference proteome</keyword>
<dbReference type="InterPro" id="IPR050134">
    <property type="entry name" value="NAD-dep_sirtuin_deacylases"/>
</dbReference>
<name>A0AAJ0GCT8_9PEZI</name>
<dbReference type="Gene3D" id="3.40.50.1220">
    <property type="entry name" value="TPP-binding domain"/>
    <property type="match status" value="1"/>
</dbReference>
<dbReference type="InterPro" id="IPR003000">
    <property type="entry name" value="Sirtuin"/>
</dbReference>
<dbReference type="GO" id="GO:0017136">
    <property type="term" value="F:histone deacetylase activity, NAD-dependent"/>
    <property type="evidence" value="ECO:0007669"/>
    <property type="project" value="TreeGrafter"/>
</dbReference>
<evidence type="ECO:0000259" key="5">
    <source>
        <dbReference type="PROSITE" id="PS50305"/>
    </source>
</evidence>
<evidence type="ECO:0000256" key="4">
    <source>
        <dbReference type="PROSITE-ProRule" id="PRU00236"/>
    </source>
</evidence>
<dbReference type="AlphaFoldDB" id="A0AAJ0GCT8"/>
<comment type="caution">
    <text evidence="4">Lacks conserved residue(s) required for the propagation of feature annotation.</text>
</comment>
<dbReference type="InterPro" id="IPR026591">
    <property type="entry name" value="Sirtuin_cat_small_dom_sf"/>
</dbReference>
<dbReference type="Pfam" id="PF02146">
    <property type="entry name" value="SIR2"/>
    <property type="match status" value="1"/>
</dbReference>
<dbReference type="GO" id="GO:0005634">
    <property type="term" value="C:nucleus"/>
    <property type="evidence" value="ECO:0007669"/>
    <property type="project" value="TreeGrafter"/>
</dbReference>
<feature type="domain" description="Deacetylase sirtuin-type" evidence="5">
    <location>
        <begin position="8"/>
        <end position="288"/>
    </location>
</feature>
<accession>A0AAJ0GCT8</accession>
<dbReference type="Gene3D" id="3.30.1600.10">
    <property type="entry name" value="SIR2/SIRT2 'Small Domain"/>
    <property type="match status" value="1"/>
</dbReference>
<dbReference type="PANTHER" id="PTHR11085">
    <property type="entry name" value="NAD-DEPENDENT PROTEIN DEACYLASE SIRTUIN-5, MITOCHONDRIAL-RELATED"/>
    <property type="match status" value="1"/>
</dbReference>
<evidence type="ECO:0000256" key="3">
    <source>
        <dbReference type="ARBA" id="ARBA00023027"/>
    </source>
</evidence>
<dbReference type="EMBL" id="JAWDJX010000011">
    <property type="protein sequence ID" value="KAK3054632.1"/>
    <property type="molecule type" value="Genomic_DNA"/>
</dbReference>
<evidence type="ECO:0000256" key="2">
    <source>
        <dbReference type="ARBA" id="ARBA00022679"/>
    </source>
</evidence>
<reference evidence="6" key="1">
    <citation type="submission" date="2023-04" db="EMBL/GenBank/DDBJ databases">
        <title>Black Yeasts Isolated from many extreme environments.</title>
        <authorList>
            <person name="Coleine C."/>
            <person name="Stajich J.E."/>
            <person name="Selbmann L."/>
        </authorList>
    </citation>
    <scope>NUCLEOTIDE SEQUENCE</scope>
    <source>
        <strain evidence="6">CCFEE 5312</strain>
    </source>
</reference>
<protein>
    <recommendedName>
        <fullName evidence="5">Deacetylase sirtuin-type domain-containing protein</fullName>
    </recommendedName>
</protein>
<comment type="similarity">
    <text evidence="1">Belongs to the sirtuin family. Class I subfamily.</text>
</comment>
<dbReference type="SUPFAM" id="SSF52467">
    <property type="entry name" value="DHS-like NAD/FAD-binding domain"/>
    <property type="match status" value="1"/>
</dbReference>
<gene>
    <name evidence="6" type="ORF">LTR09_004361</name>
</gene>
<evidence type="ECO:0000313" key="6">
    <source>
        <dbReference type="EMBL" id="KAK3054632.1"/>
    </source>
</evidence>
<proteinExistence type="inferred from homology"/>
<keyword evidence="3" id="KW-0520">NAD</keyword>
<keyword evidence="2" id="KW-0808">Transferase</keyword>
<evidence type="ECO:0000256" key="1">
    <source>
        <dbReference type="ARBA" id="ARBA00006924"/>
    </source>
</evidence>
<evidence type="ECO:0000313" key="7">
    <source>
        <dbReference type="Proteomes" id="UP001271007"/>
    </source>
</evidence>
<dbReference type="PANTHER" id="PTHR11085:SF10">
    <property type="entry name" value="NAD-DEPENDENT PROTEIN DEACYLASE SIRTUIN-5, MITOCHONDRIAL-RELATED"/>
    <property type="match status" value="1"/>
</dbReference>
<sequence length="311" mass="33573">MALPSATISFPSTSLSTFHTHLKASTRILALLGAGLSSSNASTSHGSSSDQPQLAAPRSFAGDPVAAWRFYQEKRRQALDAQPNAAHIALAELAKRKGNELMVLTTNIDGLNQRAGHPTNESELLELHGSLFDLKCSNQKRTYTEKRNLNPNIIPPSAPSTAVLLPKCPHCSNYLRPDVVSNLLRLDFVSFTGKLSAFVTQAADTWISAGPIDLVLVIGTTAQVWPAAGYVDAAIEQGARVAMVNVDRGDLVPESGELGLTRRDWFFVGEPGEVVGGMLEPVLEMETEVSNETAIAWKDRAPLNSVSYRIR</sequence>
<organism evidence="6 7">
    <name type="scientific">Extremus antarcticus</name>
    <dbReference type="NCBI Taxonomy" id="702011"/>
    <lineage>
        <taxon>Eukaryota</taxon>
        <taxon>Fungi</taxon>
        <taxon>Dikarya</taxon>
        <taxon>Ascomycota</taxon>
        <taxon>Pezizomycotina</taxon>
        <taxon>Dothideomycetes</taxon>
        <taxon>Dothideomycetidae</taxon>
        <taxon>Mycosphaerellales</taxon>
        <taxon>Extremaceae</taxon>
        <taxon>Extremus</taxon>
    </lineage>
</organism>
<dbReference type="InterPro" id="IPR029035">
    <property type="entry name" value="DHS-like_NAD/FAD-binding_dom"/>
</dbReference>
<comment type="caution">
    <text evidence="6">The sequence shown here is derived from an EMBL/GenBank/DDBJ whole genome shotgun (WGS) entry which is preliminary data.</text>
</comment>
<dbReference type="GO" id="GO:0070403">
    <property type="term" value="F:NAD+ binding"/>
    <property type="evidence" value="ECO:0007669"/>
    <property type="project" value="InterPro"/>
</dbReference>
<dbReference type="Proteomes" id="UP001271007">
    <property type="component" value="Unassembled WGS sequence"/>
</dbReference>